<accession>A0AAJ1IE43</accession>
<evidence type="ECO:0000313" key="13">
    <source>
        <dbReference type="Proteomes" id="UP001221217"/>
    </source>
</evidence>
<dbReference type="NCBIfam" id="NF008220">
    <property type="entry name" value="PRK10991.1"/>
    <property type="match status" value="1"/>
</dbReference>
<feature type="binding site" evidence="7">
    <location>
        <position position="348"/>
    </location>
    <ligand>
        <name>Mn(2+)</name>
        <dbReference type="ChEBI" id="CHEBI:29035"/>
    </ligand>
</feature>
<feature type="domain" description="L-fucose isomerase N-terminal-1" evidence="10">
    <location>
        <begin position="18"/>
        <end position="185"/>
    </location>
</feature>
<dbReference type="InterPro" id="IPR012889">
    <property type="entry name" value="Fucose_isomerase_N2"/>
</dbReference>
<dbReference type="PANTHER" id="PTHR37840:SF1">
    <property type="entry name" value="L-FUCOSE ISOMERASE"/>
    <property type="match status" value="1"/>
</dbReference>
<keyword evidence="2 7" id="KW-0479">Metal-binding</keyword>
<dbReference type="GO" id="GO:0019571">
    <property type="term" value="P:D-arabinose catabolic process"/>
    <property type="evidence" value="ECO:0007669"/>
    <property type="project" value="TreeGrafter"/>
</dbReference>
<protein>
    <recommendedName>
        <fullName evidence="7">L-fucose isomerase</fullName>
        <shortName evidence="7">FucIase</shortName>
        <ecNumber evidence="7">5.3.1.25</ecNumber>
    </recommendedName>
    <alternativeName>
        <fullName evidence="7">6-deoxy-L-galactose isomerase</fullName>
    </alternativeName>
</protein>
<feature type="domain" description="L-fucose isomerase C-terminal" evidence="9">
    <location>
        <begin position="401"/>
        <end position="565"/>
    </location>
</feature>
<dbReference type="Gene3D" id="3.20.14.10">
    <property type="entry name" value="L-fucose/L-arabinose isomerase, C-terminal"/>
    <property type="match status" value="1"/>
</dbReference>
<evidence type="ECO:0000256" key="8">
    <source>
        <dbReference type="SAM" id="MobiDB-lite"/>
    </source>
</evidence>
<keyword evidence="1 7" id="KW-0963">Cytoplasm</keyword>
<evidence type="ECO:0000256" key="2">
    <source>
        <dbReference type="ARBA" id="ARBA00022723"/>
    </source>
</evidence>
<dbReference type="GO" id="GO:0042355">
    <property type="term" value="P:L-fucose catabolic process"/>
    <property type="evidence" value="ECO:0007669"/>
    <property type="project" value="UniProtKB-UniRule"/>
</dbReference>
<feature type="domain" description="L-fucose isomerase N-terminal-2" evidence="11">
    <location>
        <begin position="186"/>
        <end position="365"/>
    </location>
</feature>
<dbReference type="GO" id="GO:0030145">
    <property type="term" value="F:manganese ion binding"/>
    <property type="evidence" value="ECO:0007669"/>
    <property type="project" value="UniProtKB-UniRule"/>
</dbReference>
<dbReference type="InterPro" id="IPR012888">
    <property type="entry name" value="Fucose_iso_N1"/>
</dbReference>
<comment type="cofactor">
    <cofactor evidence="7">
        <name>Mn(2+)</name>
        <dbReference type="ChEBI" id="CHEBI:29035"/>
    </cofactor>
</comment>
<evidence type="ECO:0000259" key="9">
    <source>
        <dbReference type="Pfam" id="PF02952"/>
    </source>
</evidence>
<keyword evidence="6 7" id="KW-0119">Carbohydrate metabolism</keyword>
<feature type="active site" description="Proton acceptor" evidence="7">
    <location>
        <position position="348"/>
    </location>
</feature>
<dbReference type="InterPro" id="IPR005763">
    <property type="entry name" value="Fucose_isomerase"/>
</dbReference>
<dbReference type="Pfam" id="PF07881">
    <property type="entry name" value="Fucose_iso_N1"/>
    <property type="match status" value="1"/>
</dbReference>
<proteinExistence type="inferred from homology"/>
<evidence type="ECO:0000313" key="12">
    <source>
        <dbReference type="EMBL" id="MDC7227638.1"/>
    </source>
</evidence>
<evidence type="ECO:0000256" key="4">
    <source>
        <dbReference type="ARBA" id="ARBA00023235"/>
    </source>
</evidence>
<evidence type="ECO:0000259" key="11">
    <source>
        <dbReference type="Pfam" id="PF07882"/>
    </source>
</evidence>
<dbReference type="FunFam" id="3.40.50.1070:FF:000001">
    <property type="entry name" value="L-fucose isomerase"/>
    <property type="match status" value="1"/>
</dbReference>
<dbReference type="InterPro" id="IPR004216">
    <property type="entry name" value="Fuc/Ara_isomerase_C"/>
</dbReference>
<dbReference type="AlphaFoldDB" id="A0AAJ1IE43"/>
<evidence type="ECO:0000256" key="5">
    <source>
        <dbReference type="ARBA" id="ARBA00023253"/>
    </source>
</evidence>
<organism evidence="12 13">
    <name type="scientific">Candidatus Thalassospirochaeta sargassi</name>
    <dbReference type="NCBI Taxonomy" id="3119039"/>
    <lineage>
        <taxon>Bacteria</taxon>
        <taxon>Pseudomonadati</taxon>
        <taxon>Spirochaetota</taxon>
        <taxon>Spirochaetia</taxon>
        <taxon>Spirochaetales</taxon>
        <taxon>Spirochaetaceae</taxon>
        <taxon>Candidatus Thalassospirochaeta</taxon>
    </lineage>
</organism>
<dbReference type="GO" id="GO:0008736">
    <property type="term" value="F:L-fucose isomerase activity"/>
    <property type="evidence" value="ECO:0007669"/>
    <property type="project" value="UniProtKB-UniRule"/>
</dbReference>
<dbReference type="GO" id="GO:0008790">
    <property type="term" value="F:arabinose isomerase activity"/>
    <property type="evidence" value="ECO:0007669"/>
    <property type="project" value="TreeGrafter"/>
</dbReference>
<evidence type="ECO:0000256" key="1">
    <source>
        <dbReference type="ARBA" id="ARBA00022490"/>
    </source>
</evidence>
<keyword evidence="5 7" id="KW-0294">Fucose metabolism</keyword>
<reference evidence="12 13" key="1">
    <citation type="submission" date="2022-12" db="EMBL/GenBank/DDBJ databases">
        <title>Metagenome assembled genome from gulf of manar.</title>
        <authorList>
            <person name="Kohli P."/>
            <person name="Pk S."/>
            <person name="Venkata Ramana C."/>
            <person name="Sasikala C."/>
        </authorList>
    </citation>
    <scope>NUCLEOTIDE SEQUENCE [LARGE SCALE GENOMIC DNA]</scope>
    <source>
        <strain evidence="12">JB008</strain>
    </source>
</reference>
<comment type="catalytic activity">
    <reaction evidence="7">
        <text>L-fucose = L-fuculose</text>
        <dbReference type="Rhea" id="RHEA:17233"/>
        <dbReference type="ChEBI" id="CHEBI:2181"/>
        <dbReference type="ChEBI" id="CHEBI:17617"/>
        <dbReference type="EC" id="5.3.1.25"/>
    </reaction>
</comment>
<evidence type="ECO:0000259" key="10">
    <source>
        <dbReference type="Pfam" id="PF07881"/>
    </source>
</evidence>
<keyword evidence="3 7" id="KW-0464">Manganese</keyword>
<dbReference type="Pfam" id="PF02952">
    <property type="entry name" value="Fucose_iso_C"/>
    <property type="match status" value="1"/>
</dbReference>
<dbReference type="EC" id="5.3.1.25" evidence="7"/>
<comment type="function">
    <text evidence="7">Converts the aldose L-fucose into the corresponding ketose L-fuculose.</text>
</comment>
<dbReference type="InterPro" id="IPR038393">
    <property type="entry name" value="Fuc_iso_dom3_sf"/>
</dbReference>
<name>A0AAJ1IE43_9SPIO</name>
<dbReference type="Proteomes" id="UP001221217">
    <property type="component" value="Unassembled WGS sequence"/>
</dbReference>
<keyword evidence="4 7" id="KW-0413">Isomerase</keyword>
<sequence>MTYDHLNKTGNRYKSPAPKVGIRPTIDGRLGGVRESLEEQTMNMAKNAAKLISENLRHPNGEPVECIIADTTIGGVAEAAACEEKFEREGAGLSLTVTPCWCYGSETMDTNPHRPKAVWGFNGTERPGAVYLAAVLAGHAQKGLPAFGIYGQDVQDADDTSIPDDVVEKILRFVKAGLATAWMKGKSYLSIGSVSMGIAGSIVQESFFQDYLGMRNEYVDMNEINRRVLNGIYSKEEYEIAIEWTKANCKESPDTNKEDLILSREDKDKVWEYVVKMALVCRDLMVGNPALAADGFGEEANGHNAIAAGFQGQRAWTDYMPNGDFMEAILNSSFDWNGFRQPYVMATENDSLNGVSMLFGNLLTNTAQIFSDVRTFWSSEAVKKATGYTPEGRAADGFIHLINSGSTALDATGMQKGPDGKPVIKPFWEISEKEKDDCLKATNWCPANREYFKGGGYSSNFLTEGEMPVTMSRINLVKGLGPFLQIAEGYTVGLPKEVNDKLDARTDPTWPTTWFVPNLTGEGNFSSVYAVMAAWGANHGAISCGHIGADLIALASLLRIPVSMHNVKESDIFRPAVWNAFGQEREGADFRACANFGPLYR</sequence>
<comment type="similarity">
    <text evidence="7">Belongs to the L-fucose isomerase family.</text>
</comment>
<dbReference type="InterPro" id="IPR038392">
    <property type="entry name" value="Fucose_isomerase_dom2_sf"/>
</dbReference>
<evidence type="ECO:0000256" key="6">
    <source>
        <dbReference type="ARBA" id="ARBA00023277"/>
    </source>
</evidence>
<dbReference type="Pfam" id="PF07882">
    <property type="entry name" value="Fucose_iso_N2"/>
    <property type="match status" value="1"/>
</dbReference>
<feature type="binding site" evidence="7">
    <location>
        <position position="539"/>
    </location>
    <ligand>
        <name>Mn(2+)</name>
        <dbReference type="ChEBI" id="CHEBI:29035"/>
    </ligand>
</feature>
<dbReference type="Gene3D" id="3.40.275.10">
    <property type="entry name" value="L-fucose Isomerase, Chain A, domain 2"/>
    <property type="match status" value="1"/>
</dbReference>
<feature type="region of interest" description="Disordered" evidence="8">
    <location>
        <begin position="1"/>
        <end position="21"/>
    </location>
</feature>
<dbReference type="NCBIfam" id="TIGR01089">
    <property type="entry name" value="fucI"/>
    <property type="match status" value="1"/>
</dbReference>
<dbReference type="PANTHER" id="PTHR37840">
    <property type="entry name" value="L-FUCOSE ISOMERASE"/>
    <property type="match status" value="1"/>
</dbReference>
<dbReference type="InterPro" id="IPR009015">
    <property type="entry name" value="Fucose_isomerase_N/cen_sf"/>
</dbReference>
<dbReference type="EMBL" id="JAQQAL010000029">
    <property type="protein sequence ID" value="MDC7227638.1"/>
    <property type="molecule type" value="Genomic_DNA"/>
</dbReference>
<comment type="subcellular location">
    <subcellularLocation>
        <location evidence="7">Cytoplasm</location>
    </subcellularLocation>
</comment>
<dbReference type="SUPFAM" id="SSF53743">
    <property type="entry name" value="FucI/AraA N-terminal and middle domains"/>
    <property type="match status" value="1"/>
</dbReference>
<comment type="caution">
    <text evidence="12">The sequence shown here is derived from an EMBL/GenBank/DDBJ whole genome shotgun (WGS) entry which is preliminary data.</text>
</comment>
<dbReference type="InterPro" id="IPR015888">
    <property type="entry name" value="Fuc_isomerase_C"/>
</dbReference>
<dbReference type="SUPFAM" id="SSF50443">
    <property type="entry name" value="FucI/AraA C-terminal domain-like"/>
    <property type="match status" value="1"/>
</dbReference>
<gene>
    <name evidence="7" type="primary">fucI</name>
    <name evidence="12" type="ORF">PQJ61_12810</name>
</gene>
<comment type="pathway">
    <text evidence="7">Carbohydrate degradation; L-fucose degradation; L-lactaldehyde and glycerone phosphate from L-fucose: step 1/3.</text>
</comment>
<feature type="binding site" evidence="7">
    <location>
        <position position="372"/>
    </location>
    <ligand>
        <name>Mn(2+)</name>
        <dbReference type="ChEBI" id="CHEBI:29035"/>
    </ligand>
</feature>
<dbReference type="InterPro" id="IPR038391">
    <property type="entry name" value="Fucose_iso_dom1_sf"/>
</dbReference>
<evidence type="ECO:0000256" key="3">
    <source>
        <dbReference type="ARBA" id="ARBA00023211"/>
    </source>
</evidence>
<evidence type="ECO:0000256" key="7">
    <source>
        <dbReference type="HAMAP-Rule" id="MF_01254"/>
    </source>
</evidence>
<feature type="active site" description="Proton acceptor" evidence="7">
    <location>
        <position position="372"/>
    </location>
</feature>
<dbReference type="Gene3D" id="3.40.50.1070">
    <property type="match status" value="1"/>
</dbReference>
<dbReference type="GO" id="GO:0005737">
    <property type="term" value="C:cytoplasm"/>
    <property type="evidence" value="ECO:0007669"/>
    <property type="project" value="UniProtKB-SubCell"/>
</dbReference>
<dbReference type="HAMAP" id="MF_01254">
    <property type="entry name" value="Fucose_iso"/>
    <property type="match status" value="1"/>
</dbReference>